<feature type="region of interest" description="Disordered" evidence="1">
    <location>
        <begin position="1"/>
        <end position="65"/>
    </location>
</feature>
<gene>
    <name evidence="2" type="ORF">HAKA00212_LOCUS14095</name>
</gene>
<dbReference type="AlphaFoldDB" id="A0A7S4D919"/>
<evidence type="ECO:0000256" key="1">
    <source>
        <dbReference type="SAM" id="MobiDB-lite"/>
    </source>
</evidence>
<sequence length="103" mass="11197">MYVLPEEATTFPPPVLPPGPEDIKGQEGDRTASSCQWRWPRLGAPSSSHSRTSPPLPALPTSTPPLHHKLLAAHIIVALPPEHAARPRRRGGEVAPRPDQVWA</sequence>
<proteinExistence type="predicted"/>
<feature type="compositionally biased region" description="Basic and acidic residues" evidence="1">
    <location>
        <begin position="21"/>
        <end position="30"/>
    </location>
</feature>
<feature type="compositionally biased region" description="Pro residues" evidence="1">
    <location>
        <begin position="11"/>
        <end position="20"/>
    </location>
</feature>
<evidence type="ECO:0000313" key="2">
    <source>
        <dbReference type="EMBL" id="CAE0635353.1"/>
    </source>
</evidence>
<dbReference type="EMBL" id="HBIU01030546">
    <property type="protein sequence ID" value="CAE0635353.1"/>
    <property type="molecule type" value="Transcribed_RNA"/>
</dbReference>
<protein>
    <submittedName>
        <fullName evidence="2">Uncharacterized protein</fullName>
    </submittedName>
</protein>
<reference evidence="2" key="1">
    <citation type="submission" date="2021-01" db="EMBL/GenBank/DDBJ databases">
        <authorList>
            <person name="Corre E."/>
            <person name="Pelletier E."/>
            <person name="Niang G."/>
            <person name="Scheremetjew M."/>
            <person name="Finn R."/>
            <person name="Kale V."/>
            <person name="Holt S."/>
            <person name="Cochrane G."/>
            <person name="Meng A."/>
            <person name="Brown T."/>
            <person name="Cohen L."/>
        </authorList>
    </citation>
    <scope>NUCLEOTIDE SEQUENCE</scope>
    <source>
        <strain evidence="2">CCMP3107</strain>
    </source>
</reference>
<name>A0A7S4D919_HETAK</name>
<organism evidence="2">
    <name type="scientific">Heterosigma akashiwo</name>
    <name type="common">Chromophytic alga</name>
    <name type="synonym">Heterosigma carterae</name>
    <dbReference type="NCBI Taxonomy" id="2829"/>
    <lineage>
        <taxon>Eukaryota</taxon>
        <taxon>Sar</taxon>
        <taxon>Stramenopiles</taxon>
        <taxon>Ochrophyta</taxon>
        <taxon>Raphidophyceae</taxon>
        <taxon>Chattonellales</taxon>
        <taxon>Chattonellaceae</taxon>
        <taxon>Heterosigma</taxon>
    </lineage>
</organism>
<feature type="region of interest" description="Disordered" evidence="1">
    <location>
        <begin position="82"/>
        <end position="103"/>
    </location>
</feature>
<accession>A0A7S4D919</accession>